<dbReference type="Proteomes" id="UP000504606">
    <property type="component" value="Unplaced"/>
</dbReference>
<evidence type="ECO:0000313" key="3">
    <source>
        <dbReference type="RefSeq" id="XP_052129593.1"/>
    </source>
</evidence>
<feature type="transmembrane region" description="Helical" evidence="1">
    <location>
        <begin position="108"/>
        <end position="132"/>
    </location>
</feature>
<evidence type="ECO:0000313" key="2">
    <source>
        <dbReference type="Proteomes" id="UP000504606"/>
    </source>
</evidence>
<name>A0A9C6X5R4_FRAOC</name>
<sequence length="133" mass="15074">MIISHNVFHHFSLCWGDFRLPGPWTSNDPDVDSTWASPAVGWGSPSFSLRDTPESFSSSSASRSVSKKRQICLGSQILIDSPLHLPHRLGSRTFFQLLRFSSLLGHRVLRYVTLLPSSLAWLWVFLSLFFLIL</sequence>
<keyword evidence="2" id="KW-1185">Reference proteome</keyword>
<proteinExistence type="predicted"/>
<dbReference type="KEGG" id="foc:127750923"/>
<gene>
    <name evidence="3" type="primary">LOC127750923</name>
</gene>
<accession>A0A9C6X5R4</accession>
<keyword evidence="1" id="KW-1133">Transmembrane helix</keyword>
<dbReference type="AlphaFoldDB" id="A0A9C6X5R4"/>
<dbReference type="RefSeq" id="XP_052129593.1">
    <property type="nucleotide sequence ID" value="XM_052273633.1"/>
</dbReference>
<organism evidence="2 3">
    <name type="scientific">Frankliniella occidentalis</name>
    <name type="common">Western flower thrips</name>
    <name type="synonym">Euthrips occidentalis</name>
    <dbReference type="NCBI Taxonomy" id="133901"/>
    <lineage>
        <taxon>Eukaryota</taxon>
        <taxon>Metazoa</taxon>
        <taxon>Ecdysozoa</taxon>
        <taxon>Arthropoda</taxon>
        <taxon>Hexapoda</taxon>
        <taxon>Insecta</taxon>
        <taxon>Pterygota</taxon>
        <taxon>Neoptera</taxon>
        <taxon>Paraneoptera</taxon>
        <taxon>Thysanoptera</taxon>
        <taxon>Terebrantia</taxon>
        <taxon>Thripoidea</taxon>
        <taxon>Thripidae</taxon>
        <taxon>Frankliniella</taxon>
    </lineage>
</organism>
<keyword evidence="1" id="KW-0812">Transmembrane</keyword>
<evidence type="ECO:0000256" key="1">
    <source>
        <dbReference type="SAM" id="Phobius"/>
    </source>
</evidence>
<reference evidence="3" key="1">
    <citation type="submission" date="2025-08" db="UniProtKB">
        <authorList>
            <consortium name="RefSeq"/>
        </authorList>
    </citation>
    <scope>IDENTIFICATION</scope>
    <source>
        <tissue evidence="3">Whole organism</tissue>
    </source>
</reference>
<keyword evidence="1" id="KW-0472">Membrane</keyword>
<protein>
    <submittedName>
        <fullName evidence="3">Uncharacterized protein LOC127750923</fullName>
    </submittedName>
</protein>
<dbReference type="GeneID" id="127750923"/>